<evidence type="ECO:0008006" key="3">
    <source>
        <dbReference type="Google" id="ProtNLM"/>
    </source>
</evidence>
<proteinExistence type="predicted"/>
<comment type="caution">
    <text evidence="1">The sequence shown here is derived from an EMBL/GenBank/DDBJ whole genome shotgun (WGS) entry which is preliminary data.</text>
</comment>
<evidence type="ECO:0000313" key="1">
    <source>
        <dbReference type="EMBL" id="GGZ26997.1"/>
    </source>
</evidence>
<dbReference type="InterPro" id="IPR021352">
    <property type="entry name" value="DUF2971"/>
</dbReference>
<dbReference type="Pfam" id="PF11185">
    <property type="entry name" value="DUF2971"/>
    <property type="match status" value="1"/>
</dbReference>
<keyword evidence="2" id="KW-1185">Reference proteome</keyword>
<reference evidence="1" key="1">
    <citation type="journal article" date="2014" name="Int. J. Syst. Evol. Microbiol.">
        <title>Complete genome sequence of Corynebacterium casei LMG S-19264T (=DSM 44701T), isolated from a smear-ripened cheese.</title>
        <authorList>
            <consortium name="US DOE Joint Genome Institute (JGI-PGF)"/>
            <person name="Walter F."/>
            <person name="Albersmeier A."/>
            <person name="Kalinowski J."/>
            <person name="Ruckert C."/>
        </authorList>
    </citation>
    <scope>NUCLEOTIDE SEQUENCE</scope>
    <source>
        <strain evidence="1">KCTC 32296</strain>
    </source>
</reference>
<dbReference type="AlphaFoldDB" id="A0A918UQE2"/>
<dbReference type="Proteomes" id="UP000662572">
    <property type="component" value="Unassembled WGS sequence"/>
</dbReference>
<evidence type="ECO:0000313" key="2">
    <source>
        <dbReference type="Proteomes" id="UP000662572"/>
    </source>
</evidence>
<gene>
    <name evidence="1" type="ORF">GCM10011273_10780</name>
</gene>
<dbReference type="EMBL" id="BMZB01000001">
    <property type="protein sequence ID" value="GGZ26997.1"/>
    <property type="molecule type" value="Genomic_DNA"/>
</dbReference>
<sequence>MRNARNMNDLSEVEHGKVCLLRAYHNSEIGGRLQGFLDGIYPGFSQRLIGRFNESAPQFEDDTYLTCLSEHYPHEDAFGRLSMWRAYAPKDGVALVVKSAPFQADNRRLGAYSSPVFYGGPEAFSADFNTKIDEIISERHMIEATPEHELQDWRLNMFLISILCTKHKAFDEEREWRIIYSPADTRSEVITSRLVTLNGVPQKIQIIPLRDDPANGLDGTDLPNFLERIIIGPTSNPETLRKTFIEILANADVPDPENRVFTSSIPLRMT</sequence>
<reference evidence="1" key="2">
    <citation type="submission" date="2020-09" db="EMBL/GenBank/DDBJ databases">
        <authorList>
            <person name="Sun Q."/>
            <person name="Kim S."/>
        </authorList>
    </citation>
    <scope>NUCLEOTIDE SEQUENCE</scope>
    <source>
        <strain evidence="1">KCTC 32296</strain>
    </source>
</reference>
<name>A0A918UQE2_9CAUL</name>
<protein>
    <recommendedName>
        <fullName evidence="3">DUF2971 domain-containing protein</fullName>
    </recommendedName>
</protein>
<organism evidence="1 2">
    <name type="scientific">Asticcacaulis endophyticus</name>
    <dbReference type="NCBI Taxonomy" id="1395890"/>
    <lineage>
        <taxon>Bacteria</taxon>
        <taxon>Pseudomonadati</taxon>
        <taxon>Pseudomonadota</taxon>
        <taxon>Alphaproteobacteria</taxon>
        <taxon>Caulobacterales</taxon>
        <taxon>Caulobacteraceae</taxon>
        <taxon>Asticcacaulis</taxon>
    </lineage>
</organism>
<accession>A0A918UQE2</accession>